<comment type="similarity">
    <text evidence="1">Belongs to the peptidase M28 family.</text>
</comment>
<protein>
    <submittedName>
        <fullName evidence="3">ERMP1</fullName>
    </submittedName>
</protein>
<proteinExistence type="inferred from homology"/>
<organism evidence="3 4">
    <name type="scientific">Bugula neritina</name>
    <name type="common">Brown bryozoan</name>
    <name type="synonym">Sertularia neritina</name>
    <dbReference type="NCBI Taxonomy" id="10212"/>
    <lineage>
        <taxon>Eukaryota</taxon>
        <taxon>Metazoa</taxon>
        <taxon>Spiralia</taxon>
        <taxon>Lophotrochozoa</taxon>
        <taxon>Bryozoa</taxon>
        <taxon>Gymnolaemata</taxon>
        <taxon>Cheilostomatida</taxon>
        <taxon>Flustrina</taxon>
        <taxon>Buguloidea</taxon>
        <taxon>Bugulidae</taxon>
        <taxon>Bugula</taxon>
    </lineage>
</organism>
<feature type="domain" description="Endoplasmic reticulum metallopeptidase 1-like C-terminal" evidence="2">
    <location>
        <begin position="2"/>
        <end position="109"/>
    </location>
</feature>
<evidence type="ECO:0000259" key="2">
    <source>
        <dbReference type="Pfam" id="PF22248"/>
    </source>
</evidence>
<dbReference type="InterPro" id="IPR053973">
    <property type="entry name" value="ERMP1-like_C"/>
</dbReference>
<comment type="caution">
    <text evidence="3">The sequence shown here is derived from an EMBL/GenBank/DDBJ whole genome shotgun (WGS) entry which is preliminary data.</text>
</comment>
<evidence type="ECO:0000313" key="4">
    <source>
        <dbReference type="Proteomes" id="UP000593567"/>
    </source>
</evidence>
<sequence>MYMAAAKSANISSWAFTPGTPIPTAVPSHFSRRHYFVFTTSATSPHPDKKFWVDVQVPPGADRSGHWLDFAVGAHYLDGDDSVTPQLEALLAKFPDWTVPIGWSASYQHHQL</sequence>
<keyword evidence="4" id="KW-1185">Reference proteome</keyword>
<evidence type="ECO:0000256" key="1">
    <source>
        <dbReference type="ARBA" id="ARBA00010918"/>
    </source>
</evidence>
<accession>A0A7J7KM35</accession>
<name>A0A7J7KM35_BUGNE</name>
<dbReference type="Proteomes" id="UP000593567">
    <property type="component" value="Unassembled WGS sequence"/>
</dbReference>
<reference evidence="3" key="1">
    <citation type="submission" date="2020-06" db="EMBL/GenBank/DDBJ databases">
        <title>Draft genome of Bugula neritina, a colonial animal packing powerful symbionts and potential medicines.</title>
        <authorList>
            <person name="Rayko M."/>
        </authorList>
    </citation>
    <scope>NUCLEOTIDE SEQUENCE [LARGE SCALE GENOMIC DNA]</scope>
    <source>
        <strain evidence="3">Kwan_BN1</strain>
    </source>
</reference>
<dbReference type="EMBL" id="VXIV02000290">
    <property type="protein sequence ID" value="KAF6039224.1"/>
    <property type="molecule type" value="Genomic_DNA"/>
</dbReference>
<dbReference type="AlphaFoldDB" id="A0A7J7KM35"/>
<gene>
    <name evidence="3" type="ORF">EB796_002467</name>
</gene>
<dbReference type="OrthoDB" id="76293at2759"/>
<dbReference type="Pfam" id="PF22248">
    <property type="entry name" value="ERMP1_C"/>
    <property type="match status" value="1"/>
</dbReference>
<evidence type="ECO:0000313" key="3">
    <source>
        <dbReference type="EMBL" id="KAF6039224.1"/>
    </source>
</evidence>